<keyword evidence="2" id="KW-1185">Reference proteome</keyword>
<evidence type="ECO:0000313" key="1">
    <source>
        <dbReference type="EMBL" id="EXI67449.1"/>
    </source>
</evidence>
<protein>
    <submittedName>
        <fullName evidence="1">Uncharacterized protein</fullName>
    </submittedName>
</protein>
<name>A0A011PM94_9PROT</name>
<proteinExistence type="predicted"/>
<dbReference type="PATRIC" id="fig|1454001.3.peg.2047"/>
<dbReference type="InterPro" id="IPR011042">
    <property type="entry name" value="6-blade_b-propeller_TolB-like"/>
</dbReference>
<dbReference type="Proteomes" id="UP000020218">
    <property type="component" value="Unassembled WGS sequence"/>
</dbReference>
<evidence type="ECO:0000313" key="2">
    <source>
        <dbReference type="Proteomes" id="UP000020218"/>
    </source>
</evidence>
<dbReference type="SUPFAM" id="SSF101898">
    <property type="entry name" value="NHL repeat"/>
    <property type="match status" value="1"/>
</dbReference>
<dbReference type="AlphaFoldDB" id="A0A011PM94"/>
<dbReference type="STRING" id="1454001.AW08_02005"/>
<comment type="caution">
    <text evidence="1">The sequence shown here is derived from an EMBL/GenBank/DDBJ whole genome shotgun (WGS) entry which is preliminary data.</text>
</comment>
<gene>
    <name evidence="1" type="ORF">AW08_02005</name>
</gene>
<accession>A0A011PM94</accession>
<dbReference type="EMBL" id="JFAX01000010">
    <property type="protein sequence ID" value="EXI67449.1"/>
    <property type="molecule type" value="Genomic_DNA"/>
</dbReference>
<reference evidence="1" key="1">
    <citation type="submission" date="2014-02" db="EMBL/GenBank/DDBJ databases">
        <title>Expanding our view of genomic diversity in Candidatus Accumulibacter clades.</title>
        <authorList>
            <person name="Skennerton C.T."/>
            <person name="Barr J.J."/>
            <person name="Slater F.R."/>
            <person name="Bond P.L."/>
            <person name="Tyson G.W."/>
        </authorList>
    </citation>
    <scope>NUCLEOTIDE SEQUENCE [LARGE SCALE GENOMIC DNA]</scope>
</reference>
<sequence>MVGNGLPPSSTPAWRRWLLLAASAALLGGMLFLAWQRFYPVTAAAGWAYRVHLDDLPQVSALATDPDGSLYWTRELGNGRGSLFRRSPDGRVSEVLAGLSKPDGLLSYRGGLALSQEGGEQRVFWWRDGQSETLMTGRNVEGLASDGHALYAIEDLPAEGRLLRLDAVSGTLSVLRGGLREAEGVAICGNGDLFYTLKGKGSGKGSVRRWSADGSDPLLVADLDAPGFLMCDEEGLWISEDATHRARLLLLDRSGQLHVILSGLRSAQTILALAPGRLLLAEQGRGRVLLVERQTESGR</sequence>
<organism evidence="1 2">
    <name type="scientific">Candidatus Accumulibacter adjunctus</name>
    <dbReference type="NCBI Taxonomy" id="1454001"/>
    <lineage>
        <taxon>Bacteria</taxon>
        <taxon>Pseudomonadati</taxon>
        <taxon>Pseudomonadota</taxon>
        <taxon>Betaproteobacteria</taxon>
        <taxon>Candidatus Accumulibacter</taxon>
    </lineage>
</organism>
<dbReference type="Gene3D" id="2.120.10.30">
    <property type="entry name" value="TolB, C-terminal domain"/>
    <property type="match status" value="1"/>
</dbReference>